<proteinExistence type="predicted"/>
<keyword evidence="3" id="KW-1185">Reference proteome</keyword>
<reference evidence="2 3" key="1">
    <citation type="journal article" date="2024" name="Microbiol. Resour. Announc.">
        <title>Genome annotations for the ascomycete fungi Trichoderma harzianum, Trichoderma aggressivum, and Purpureocillium lilacinum.</title>
        <authorList>
            <person name="Beijen E.P.W."/>
            <person name="Ohm R.A."/>
        </authorList>
    </citation>
    <scope>NUCLEOTIDE SEQUENCE [LARGE SCALE GENOMIC DNA]</scope>
    <source>
        <strain evidence="2 3">CBS 150709</strain>
    </source>
</reference>
<evidence type="ECO:0000313" key="3">
    <source>
        <dbReference type="Proteomes" id="UP001287286"/>
    </source>
</evidence>
<feature type="transmembrane region" description="Helical" evidence="1">
    <location>
        <begin position="59"/>
        <end position="77"/>
    </location>
</feature>
<sequence>MAPMTIHLLRRTFDPGVPSNQFRDQWKSPTDVFSVLLILGGDVVGRALAQLAGSRVTPVAFSFGWVSYAVAAVVSAVGENKLMPMPDCACKVINGRTGYVRDNSSWVIGRIMRDFDSWMDNGKPNGIIRQQLRSMVDRRWHQNRHNANAEHLGSGTTVPRPSIAGLCVSIYAPENATPGFPGSDISYLIGFATTMVQLGVAAIPCGLYGDWGILLVTASGILLSYATGALPQWETEKWACRRHTTKTVILTRGNGSQHAIVIVGNKKGLDLEDLAAGQTNVDVSALSTTRVAVTVLAVLWILLLITAAGVKKNTWFLLAVGGIGILQNIYVAGRRRSPKDFGIPLIFQEVLGEPKVMDTLIAAEEKYTGVGRAMLDTFFPGELYEHDKKKWHELAKRWDRARR</sequence>
<keyword evidence="1" id="KW-0472">Membrane</keyword>
<keyword evidence="1" id="KW-0812">Transmembrane</keyword>
<feature type="transmembrane region" description="Helical" evidence="1">
    <location>
        <begin position="291"/>
        <end position="309"/>
    </location>
</feature>
<feature type="transmembrane region" description="Helical" evidence="1">
    <location>
        <begin position="315"/>
        <end position="333"/>
    </location>
</feature>
<protein>
    <submittedName>
        <fullName evidence="2">Uncharacterized protein</fullName>
    </submittedName>
</protein>
<dbReference type="EMBL" id="JAWRVI010000078">
    <property type="protein sequence ID" value="KAK4078862.1"/>
    <property type="molecule type" value="Genomic_DNA"/>
</dbReference>
<dbReference type="Proteomes" id="UP001287286">
    <property type="component" value="Unassembled WGS sequence"/>
</dbReference>
<accession>A0ABR0BJA1</accession>
<evidence type="ECO:0000313" key="2">
    <source>
        <dbReference type="EMBL" id="KAK4078862.1"/>
    </source>
</evidence>
<evidence type="ECO:0000256" key="1">
    <source>
        <dbReference type="SAM" id="Phobius"/>
    </source>
</evidence>
<name>A0ABR0BJA1_PURLI</name>
<organism evidence="2 3">
    <name type="scientific">Purpureocillium lilacinum</name>
    <name type="common">Paecilomyces lilacinus</name>
    <dbReference type="NCBI Taxonomy" id="33203"/>
    <lineage>
        <taxon>Eukaryota</taxon>
        <taxon>Fungi</taxon>
        <taxon>Dikarya</taxon>
        <taxon>Ascomycota</taxon>
        <taxon>Pezizomycotina</taxon>
        <taxon>Sordariomycetes</taxon>
        <taxon>Hypocreomycetidae</taxon>
        <taxon>Hypocreales</taxon>
        <taxon>Ophiocordycipitaceae</taxon>
        <taxon>Purpureocillium</taxon>
    </lineage>
</organism>
<keyword evidence="1" id="KW-1133">Transmembrane helix</keyword>
<comment type="caution">
    <text evidence="2">The sequence shown here is derived from an EMBL/GenBank/DDBJ whole genome shotgun (WGS) entry which is preliminary data.</text>
</comment>
<gene>
    <name evidence="2" type="ORF">Purlil1_11800</name>
</gene>